<evidence type="ECO:0000256" key="2">
    <source>
        <dbReference type="PIRSR" id="PIRSR637460-2"/>
    </source>
</evidence>
<dbReference type="InterPro" id="IPR036514">
    <property type="entry name" value="SGNH_hydro_sf"/>
</dbReference>
<evidence type="ECO:0000256" key="1">
    <source>
        <dbReference type="PIRSR" id="PIRSR637460-1"/>
    </source>
</evidence>
<name>A0A838AFH2_9PSEU</name>
<feature type="active site" evidence="1">
    <location>
        <position position="237"/>
    </location>
</feature>
<sequence>MLVAALAAGGFAGTERHAHAGGVSYVALGDSYSSGVGSRTYYESDDECYRSPAGYPALLSAELGGRLDFQACSGAGVTAVRVNQLDALDAATTHVTVSVGGNDAGFARVLTACARPWPYTCWDEIDSAKTVITESLPGRLDTLYAEIVERAPNATVVAVGYPRLFNGEQCNLAAQITPSEQAELNATADLLAEVTGDRAAAHGLGFADPREAFLGHAVCDSAEWINGVSYPILESYHPNRTGYARGYVPVVADRLAAGVPAA</sequence>
<dbReference type="EMBL" id="JACCKD010000009">
    <property type="protein sequence ID" value="MBA0128114.1"/>
    <property type="molecule type" value="Genomic_DNA"/>
</dbReference>
<dbReference type="InterPro" id="IPR037460">
    <property type="entry name" value="SEST-like"/>
</dbReference>
<feature type="disulfide bond" evidence="2">
    <location>
        <begin position="48"/>
        <end position="72"/>
    </location>
</feature>
<dbReference type="GO" id="GO:0019433">
    <property type="term" value="P:triglyceride catabolic process"/>
    <property type="evidence" value="ECO:0007669"/>
    <property type="project" value="TreeGrafter"/>
</dbReference>
<dbReference type="CDD" id="cd01823">
    <property type="entry name" value="SEST_like"/>
    <property type="match status" value="1"/>
</dbReference>
<keyword evidence="2" id="KW-1015">Disulfide bond</keyword>
<dbReference type="PANTHER" id="PTHR37981">
    <property type="entry name" value="LIPASE 2"/>
    <property type="match status" value="1"/>
</dbReference>
<accession>A0A838AFH2</accession>
<proteinExistence type="predicted"/>
<dbReference type="Gene3D" id="3.40.50.1110">
    <property type="entry name" value="SGNH hydrolase"/>
    <property type="match status" value="1"/>
</dbReference>
<dbReference type="SUPFAM" id="SSF52266">
    <property type="entry name" value="SGNH hydrolase"/>
    <property type="match status" value="1"/>
</dbReference>
<keyword evidence="4" id="KW-0378">Hydrolase</keyword>
<dbReference type="PANTHER" id="PTHR37981:SF1">
    <property type="entry name" value="SGNH HYDROLASE-TYPE ESTERASE DOMAIN-CONTAINING PROTEIN"/>
    <property type="match status" value="1"/>
</dbReference>
<feature type="domain" description="SGNH hydrolase-type esterase" evidence="3">
    <location>
        <begin position="27"/>
        <end position="245"/>
    </location>
</feature>
<evidence type="ECO:0000259" key="3">
    <source>
        <dbReference type="Pfam" id="PF13472"/>
    </source>
</evidence>
<dbReference type="Proteomes" id="UP000582974">
    <property type="component" value="Unassembled WGS sequence"/>
</dbReference>
<reference evidence="4 5" key="1">
    <citation type="submission" date="2020-07" db="EMBL/GenBank/DDBJ databases">
        <title>Genome of Haloechinothrix sp.</title>
        <authorList>
            <person name="Tang S.-K."/>
            <person name="Yang L."/>
            <person name="Zhu W.-Y."/>
        </authorList>
    </citation>
    <scope>NUCLEOTIDE SEQUENCE [LARGE SCALE GENOMIC DNA]</scope>
    <source>
        <strain evidence="4 5">YIM 98757</strain>
    </source>
</reference>
<feature type="disulfide bond" evidence="2">
    <location>
        <begin position="170"/>
        <end position="219"/>
    </location>
</feature>
<dbReference type="GO" id="GO:0004806">
    <property type="term" value="F:triacylglycerol lipase activity"/>
    <property type="evidence" value="ECO:0007669"/>
    <property type="project" value="TreeGrafter"/>
</dbReference>
<keyword evidence="5" id="KW-1185">Reference proteome</keyword>
<protein>
    <submittedName>
        <fullName evidence="4">SGNH/GDSL hydrolase family protein</fullName>
    </submittedName>
</protein>
<feature type="active site" description="Nucleophile" evidence="1">
    <location>
        <position position="31"/>
    </location>
</feature>
<evidence type="ECO:0000313" key="4">
    <source>
        <dbReference type="EMBL" id="MBA0128114.1"/>
    </source>
</evidence>
<dbReference type="InterPro" id="IPR013830">
    <property type="entry name" value="SGNH_hydro"/>
</dbReference>
<organism evidence="4 5">
    <name type="scientific">Haloechinothrix aidingensis</name>
    <dbReference type="NCBI Taxonomy" id="2752311"/>
    <lineage>
        <taxon>Bacteria</taxon>
        <taxon>Bacillati</taxon>
        <taxon>Actinomycetota</taxon>
        <taxon>Actinomycetes</taxon>
        <taxon>Pseudonocardiales</taxon>
        <taxon>Pseudonocardiaceae</taxon>
        <taxon>Haloechinothrix</taxon>
    </lineage>
</organism>
<comment type="caution">
    <text evidence="4">The sequence shown here is derived from an EMBL/GenBank/DDBJ whole genome shotgun (WGS) entry which is preliminary data.</text>
</comment>
<dbReference type="Pfam" id="PF13472">
    <property type="entry name" value="Lipase_GDSL_2"/>
    <property type="match status" value="1"/>
</dbReference>
<gene>
    <name evidence="4" type="ORF">H0B56_21425</name>
</gene>
<dbReference type="AlphaFoldDB" id="A0A838AFH2"/>
<feature type="disulfide bond" evidence="2">
    <location>
        <begin position="113"/>
        <end position="121"/>
    </location>
</feature>
<evidence type="ECO:0000313" key="5">
    <source>
        <dbReference type="Proteomes" id="UP000582974"/>
    </source>
</evidence>